<dbReference type="SUPFAM" id="SSF48452">
    <property type="entry name" value="TPR-like"/>
    <property type="match status" value="1"/>
</dbReference>
<name>A0ABS3SJP5_9CELL</name>
<evidence type="ECO:0000313" key="7">
    <source>
        <dbReference type="EMBL" id="MBO3085975.1"/>
    </source>
</evidence>
<evidence type="ECO:0000313" key="8">
    <source>
        <dbReference type="Proteomes" id="UP000678317"/>
    </source>
</evidence>
<feature type="domain" description="OmpR/PhoB-type" evidence="6">
    <location>
        <begin position="1"/>
        <end position="99"/>
    </location>
</feature>
<keyword evidence="4" id="KW-0804">Transcription</keyword>
<gene>
    <name evidence="7" type="ORF">J4035_15135</name>
</gene>
<dbReference type="InterPro" id="IPR016032">
    <property type="entry name" value="Sig_transdc_resp-reg_C-effctor"/>
</dbReference>
<evidence type="ECO:0000256" key="5">
    <source>
        <dbReference type="PROSITE-ProRule" id="PRU01091"/>
    </source>
</evidence>
<dbReference type="Pfam" id="PF03704">
    <property type="entry name" value="BTAD"/>
    <property type="match status" value="1"/>
</dbReference>
<dbReference type="InterPro" id="IPR005158">
    <property type="entry name" value="BTAD"/>
</dbReference>
<keyword evidence="3 5" id="KW-0238">DNA-binding</keyword>
<dbReference type="SMART" id="SM01043">
    <property type="entry name" value="BTAD"/>
    <property type="match status" value="1"/>
</dbReference>
<dbReference type="InterPro" id="IPR011990">
    <property type="entry name" value="TPR-like_helical_dom_sf"/>
</dbReference>
<evidence type="ECO:0000256" key="2">
    <source>
        <dbReference type="ARBA" id="ARBA00023015"/>
    </source>
</evidence>
<dbReference type="InterPro" id="IPR036388">
    <property type="entry name" value="WH-like_DNA-bd_sf"/>
</dbReference>
<dbReference type="InterPro" id="IPR051677">
    <property type="entry name" value="AfsR-DnrI-RedD_regulator"/>
</dbReference>
<reference evidence="7 8" key="1">
    <citation type="submission" date="2021-03" db="EMBL/GenBank/DDBJ databases">
        <title>novel species in genus Cellulomonas.</title>
        <authorList>
            <person name="Zhang G."/>
        </authorList>
    </citation>
    <scope>NUCLEOTIDE SEQUENCE [LARGE SCALE GENOMIC DNA]</scope>
    <source>
        <strain evidence="8">zg-ZUI188</strain>
    </source>
</reference>
<dbReference type="SMART" id="SM00862">
    <property type="entry name" value="Trans_reg_C"/>
    <property type="match status" value="1"/>
</dbReference>
<keyword evidence="8" id="KW-1185">Reference proteome</keyword>
<comment type="similarity">
    <text evidence="1">Belongs to the AfsR/DnrI/RedD regulatory family.</text>
</comment>
<dbReference type="Gene3D" id="1.10.10.10">
    <property type="entry name" value="Winged helix-like DNA-binding domain superfamily/Winged helix DNA-binding domain"/>
    <property type="match status" value="1"/>
</dbReference>
<organism evidence="7 8">
    <name type="scientific">Cellulomonas fengjieae</name>
    <dbReference type="NCBI Taxonomy" id="2819978"/>
    <lineage>
        <taxon>Bacteria</taxon>
        <taxon>Bacillati</taxon>
        <taxon>Actinomycetota</taxon>
        <taxon>Actinomycetes</taxon>
        <taxon>Micrococcales</taxon>
        <taxon>Cellulomonadaceae</taxon>
        <taxon>Cellulomonas</taxon>
    </lineage>
</organism>
<dbReference type="PANTHER" id="PTHR35807">
    <property type="entry name" value="TRANSCRIPTIONAL REGULATOR REDD-RELATED"/>
    <property type="match status" value="1"/>
</dbReference>
<sequence>MDEPLIRVLGPIEVEVHGVPVRLSRSRHRELLALLVVERGGVVSTSRLVDELWDDAPAGAVGAVRTFVGELRRLLEPDRPPRTPPAVLVTVGTGYGLRLAPESVDLWGVERALAGATGAGLDDVLAQWRGTPFDEFADRPWALAERARLAGLHADAVERLAESFLATAEAGRAVPLLHELVATDPWRENAWRLLALALYRDERRAEALQVLRRARRRLVDDLGLDPAPRLAELERAILRGEVPDTGGSLLLRAATAHAVTGARAQVESATALLPGLAVSGGLGQVGEQRLAAIAAAEELGDPDLTARVIGGFDVPGVWTRPDDPVLSAALVAAASRMLPSSSGRTRARLLATVAMESRGTADRMAEAREAERLARSLGDPQLLCFALAARAMQCFETAGRAAQREEIAAEIIATATTAELPTYEIHGRLTRMQALCALDRVDAAAVEADAVDALAARHDRPLASVFTAWFRRTLLSAAVVPPAADEMPGFAHGIDALARLTSALRAGEPLPDGDLGPYEPWARPLLLAHADRHAASTALDRVPDPPRDLLLEVAWCLVGRAALAVGHRAAGHRVLDALRPAVGERAAGSGVVDLGPVAAVVDALTR</sequence>
<dbReference type="Proteomes" id="UP000678317">
    <property type="component" value="Unassembled WGS sequence"/>
</dbReference>
<feature type="DNA-binding region" description="OmpR/PhoB-type" evidence="5">
    <location>
        <begin position="1"/>
        <end position="99"/>
    </location>
</feature>
<dbReference type="EMBL" id="JAGFBM010000009">
    <property type="protein sequence ID" value="MBO3085975.1"/>
    <property type="molecule type" value="Genomic_DNA"/>
</dbReference>
<accession>A0ABS3SJP5</accession>
<dbReference type="Gene3D" id="1.25.40.10">
    <property type="entry name" value="Tetratricopeptide repeat domain"/>
    <property type="match status" value="1"/>
</dbReference>
<dbReference type="RefSeq" id="WP_208290160.1">
    <property type="nucleotide sequence ID" value="NZ_CP074404.1"/>
</dbReference>
<proteinExistence type="inferred from homology"/>
<dbReference type="CDD" id="cd00383">
    <property type="entry name" value="trans_reg_C"/>
    <property type="match status" value="1"/>
</dbReference>
<dbReference type="CDD" id="cd15831">
    <property type="entry name" value="BTAD"/>
    <property type="match status" value="1"/>
</dbReference>
<evidence type="ECO:0000256" key="3">
    <source>
        <dbReference type="ARBA" id="ARBA00023125"/>
    </source>
</evidence>
<comment type="caution">
    <text evidence="7">The sequence shown here is derived from an EMBL/GenBank/DDBJ whole genome shotgun (WGS) entry which is preliminary data.</text>
</comment>
<evidence type="ECO:0000256" key="4">
    <source>
        <dbReference type="ARBA" id="ARBA00023163"/>
    </source>
</evidence>
<protein>
    <submittedName>
        <fullName evidence="7">Winged helix-turn-helix domain-containing protein</fullName>
    </submittedName>
</protein>
<dbReference type="PANTHER" id="PTHR35807:SF1">
    <property type="entry name" value="TRANSCRIPTIONAL REGULATOR REDD"/>
    <property type="match status" value="1"/>
</dbReference>
<dbReference type="SUPFAM" id="SSF46894">
    <property type="entry name" value="C-terminal effector domain of the bipartite response regulators"/>
    <property type="match status" value="1"/>
</dbReference>
<evidence type="ECO:0000259" key="6">
    <source>
        <dbReference type="PROSITE" id="PS51755"/>
    </source>
</evidence>
<dbReference type="PROSITE" id="PS51755">
    <property type="entry name" value="OMPR_PHOB"/>
    <property type="match status" value="1"/>
</dbReference>
<dbReference type="InterPro" id="IPR001867">
    <property type="entry name" value="OmpR/PhoB-type_DNA-bd"/>
</dbReference>
<evidence type="ECO:0000256" key="1">
    <source>
        <dbReference type="ARBA" id="ARBA00005820"/>
    </source>
</evidence>
<dbReference type="Pfam" id="PF00486">
    <property type="entry name" value="Trans_reg_C"/>
    <property type="match status" value="1"/>
</dbReference>
<keyword evidence="2" id="KW-0805">Transcription regulation</keyword>